<feature type="compositionally biased region" description="Low complexity" evidence="1">
    <location>
        <begin position="73"/>
        <end position="93"/>
    </location>
</feature>
<dbReference type="SMART" id="SM00456">
    <property type="entry name" value="WW"/>
    <property type="match status" value="1"/>
</dbReference>
<dbReference type="OMA" id="PYRGESE"/>
<feature type="compositionally biased region" description="Gly residues" evidence="1">
    <location>
        <begin position="94"/>
        <end position="106"/>
    </location>
</feature>
<organism evidence="3 4">
    <name type="scientific">Ectocarpus siliculosus</name>
    <name type="common">Brown alga</name>
    <name type="synonym">Conferva siliculosa</name>
    <dbReference type="NCBI Taxonomy" id="2880"/>
    <lineage>
        <taxon>Eukaryota</taxon>
        <taxon>Sar</taxon>
        <taxon>Stramenopiles</taxon>
        <taxon>Ochrophyta</taxon>
        <taxon>PX clade</taxon>
        <taxon>Phaeophyceae</taxon>
        <taxon>Ectocarpales</taxon>
        <taxon>Ectocarpaceae</taxon>
        <taxon>Ectocarpus</taxon>
    </lineage>
</organism>
<dbReference type="Gene3D" id="2.20.70.10">
    <property type="match status" value="1"/>
</dbReference>
<sequence length="716" mass="70956">MTTTPSSSQADPDDPATQGPPPLPAGWGELRTGDGRPYYVYYPTGAVQWERPKPPAADSDGSDEAGQQREEGSSAATAEGAAAAGDAAAVGGEADAGGEAGKGGAAVAGYGEEDPYRGESEMSDAEREIDTAAAGARSSVTGDTDSPAAAGGAQAPPSGYQGQPSPMDSRHVLQGAAGKEGTATAGAPAYPSSARPEGNEGRPPSPDDPFRQLQGSGPGGVAGGNAAAPASQQGSPWGGGAGGGGGGGGDKAAASPLSGERVGQERGGVGGERPDPWGMGGDRQAPSQPQQPSGTPPNPFVQADQNPPPAWGEDRGEASAGGGSPTAPASSSVDPMRGSTRDQAGGNEHGSPLSDPWSASRQQQQGAPPGAEPYGRRPAGGSPAQQHPGYNQHQPGDEAAEGQSWGGGGAEGGGRGGQPAGAGAGGGGGGGGGREAPRNGGYGAPAPGGWESGGRGPQQQQGMMGGQQQQQQQQQQRQQQQQPQQPPFQQQQPARGDYGGYYGRNDGYYQGPPGGNGAPTQQGNAEYGGFPAGSRALVPSNGGAPRGGLEVKEQGLQLVKGAWARILVGKDKTTAALYEAKEKAGIAASTASYKIKNTMGSVTSRVADVLEGDPQGLAGPYGQPPQEDYYGEPGMGAGGQQQQDPRSWQGAPQNGYREGGVPHPGQDPRAAPAGNGGGYPGYQNQGAGASAGAGGGAIQNPESVVVALLPHPLISR</sequence>
<feature type="compositionally biased region" description="Polar residues" evidence="1">
    <location>
        <begin position="383"/>
        <end position="394"/>
    </location>
</feature>
<dbReference type="EMBL" id="FN648464">
    <property type="protein sequence ID" value="CBN74450.1"/>
    <property type="molecule type" value="Genomic_DNA"/>
</dbReference>
<evidence type="ECO:0000256" key="1">
    <source>
        <dbReference type="SAM" id="MobiDB-lite"/>
    </source>
</evidence>
<keyword evidence="4" id="KW-1185">Reference proteome</keyword>
<feature type="compositionally biased region" description="Low complexity" evidence="1">
    <location>
        <begin position="284"/>
        <end position="293"/>
    </location>
</feature>
<dbReference type="SUPFAM" id="SSF51045">
    <property type="entry name" value="WW domain"/>
    <property type="match status" value="1"/>
</dbReference>
<feature type="domain" description="WW" evidence="2">
    <location>
        <begin position="21"/>
        <end position="54"/>
    </location>
</feature>
<reference evidence="3 4" key="1">
    <citation type="journal article" date="2010" name="Nature">
        <title>The Ectocarpus genome and the independent evolution of multicellularity in brown algae.</title>
        <authorList>
            <person name="Cock J.M."/>
            <person name="Sterck L."/>
            <person name="Rouze P."/>
            <person name="Scornet D."/>
            <person name="Allen A.E."/>
            <person name="Amoutzias G."/>
            <person name="Anthouard V."/>
            <person name="Artiguenave F."/>
            <person name="Aury J.M."/>
            <person name="Badger J.H."/>
            <person name="Beszteri B."/>
            <person name="Billiau K."/>
            <person name="Bonnet E."/>
            <person name="Bothwell J.H."/>
            <person name="Bowler C."/>
            <person name="Boyen C."/>
            <person name="Brownlee C."/>
            <person name="Carrano C.J."/>
            <person name="Charrier B."/>
            <person name="Cho G.Y."/>
            <person name="Coelho S.M."/>
            <person name="Collen J."/>
            <person name="Corre E."/>
            <person name="Da Silva C."/>
            <person name="Delage L."/>
            <person name="Delaroque N."/>
            <person name="Dittami S.M."/>
            <person name="Doulbeau S."/>
            <person name="Elias M."/>
            <person name="Farnham G."/>
            <person name="Gachon C.M."/>
            <person name="Gschloessl B."/>
            <person name="Heesch S."/>
            <person name="Jabbari K."/>
            <person name="Jubin C."/>
            <person name="Kawai H."/>
            <person name="Kimura K."/>
            <person name="Kloareg B."/>
            <person name="Kupper F.C."/>
            <person name="Lang D."/>
            <person name="Le Bail A."/>
            <person name="Leblanc C."/>
            <person name="Lerouge P."/>
            <person name="Lohr M."/>
            <person name="Lopez P.J."/>
            <person name="Martens C."/>
            <person name="Maumus F."/>
            <person name="Michel G."/>
            <person name="Miranda-Saavedra D."/>
            <person name="Morales J."/>
            <person name="Moreau H."/>
            <person name="Motomura T."/>
            <person name="Nagasato C."/>
            <person name="Napoli C.A."/>
            <person name="Nelson D.R."/>
            <person name="Nyvall-Collen P."/>
            <person name="Peters A.F."/>
            <person name="Pommier C."/>
            <person name="Potin P."/>
            <person name="Poulain J."/>
            <person name="Quesneville H."/>
            <person name="Read B."/>
            <person name="Rensing S.A."/>
            <person name="Ritter A."/>
            <person name="Rousvoal S."/>
            <person name="Samanta M."/>
            <person name="Samson G."/>
            <person name="Schroeder D.C."/>
            <person name="Segurens B."/>
            <person name="Strittmatter M."/>
            <person name="Tonon T."/>
            <person name="Tregear J.W."/>
            <person name="Valentin K."/>
            <person name="von Dassow P."/>
            <person name="Yamagishi T."/>
            <person name="Van de Peer Y."/>
            <person name="Wincker P."/>
        </authorList>
    </citation>
    <scope>NUCLEOTIDE SEQUENCE [LARGE SCALE GENOMIC DNA]</scope>
    <source>
        <strain evidence="4">Ec32 / CCAP1310/4</strain>
    </source>
</reference>
<evidence type="ECO:0000313" key="4">
    <source>
        <dbReference type="Proteomes" id="UP000002630"/>
    </source>
</evidence>
<feature type="region of interest" description="Disordered" evidence="1">
    <location>
        <begin position="1"/>
        <end position="546"/>
    </location>
</feature>
<dbReference type="Pfam" id="PF00397">
    <property type="entry name" value="WW"/>
    <property type="match status" value="1"/>
</dbReference>
<dbReference type="OrthoDB" id="10497717at2759"/>
<feature type="compositionally biased region" description="Low complexity" evidence="1">
    <location>
        <begin position="224"/>
        <end position="235"/>
    </location>
</feature>
<accession>D8LJY1</accession>
<feature type="compositionally biased region" description="Gly residues" evidence="1">
    <location>
        <begin position="236"/>
        <end position="250"/>
    </location>
</feature>
<gene>
    <name evidence="3" type="ORF">Esi_0028_0024</name>
</gene>
<dbReference type="CDD" id="cd00201">
    <property type="entry name" value="WW"/>
    <property type="match status" value="1"/>
</dbReference>
<dbReference type="EMBL" id="FN649741">
    <property type="protein sequence ID" value="CBN74450.1"/>
    <property type="molecule type" value="Genomic_DNA"/>
</dbReference>
<feature type="compositionally biased region" description="Polar residues" evidence="1">
    <location>
        <begin position="1"/>
        <end position="10"/>
    </location>
</feature>
<feature type="compositionally biased region" description="Polar residues" evidence="1">
    <location>
        <begin position="640"/>
        <end position="652"/>
    </location>
</feature>
<evidence type="ECO:0000259" key="2">
    <source>
        <dbReference type="PROSITE" id="PS50020"/>
    </source>
</evidence>
<dbReference type="Proteomes" id="UP000002630">
    <property type="component" value="Linkage Group LG16"/>
</dbReference>
<dbReference type="PROSITE" id="PS50020">
    <property type="entry name" value="WW_DOMAIN_2"/>
    <property type="match status" value="1"/>
</dbReference>
<feature type="compositionally biased region" description="Low complexity" evidence="1">
    <location>
        <begin position="457"/>
        <end position="496"/>
    </location>
</feature>
<dbReference type="AlphaFoldDB" id="D8LJY1"/>
<dbReference type="InParanoid" id="D8LJY1"/>
<evidence type="ECO:0000313" key="3">
    <source>
        <dbReference type="EMBL" id="CBN74450.1"/>
    </source>
</evidence>
<name>D8LJY1_ECTSI</name>
<feature type="compositionally biased region" description="Low complexity" evidence="1">
    <location>
        <begin position="146"/>
        <end position="166"/>
    </location>
</feature>
<dbReference type="InterPro" id="IPR001202">
    <property type="entry name" value="WW_dom"/>
</dbReference>
<feature type="compositionally biased region" description="Basic and acidic residues" evidence="1">
    <location>
        <begin position="114"/>
        <end position="130"/>
    </location>
</feature>
<proteinExistence type="predicted"/>
<feature type="compositionally biased region" description="Low complexity" evidence="1">
    <location>
        <begin position="175"/>
        <end position="189"/>
    </location>
</feature>
<protein>
    <recommendedName>
        <fullName evidence="2">WW domain-containing protein</fullName>
    </recommendedName>
</protein>
<dbReference type="InterPro" id="IPR036020">
    <property type="entry name" value="WW_dom_sf"/>
</dbReference>
<feature type="region of interest" description="Disordered" evidence="1">
    <location>
        <begin position="610"/>
        <end position="698"/>
    </location>
</feature>
<feature type="compositionally biased region" description="Gly residues" evidence="1">
    <location>
        <begin position="404"/>
        <end position="434"/>
    </location>
</feature>